<dbReference type="RefSeq" id="WP_167964490.1">
    <property type="nucleotide sequence ID" value="NZ_CP050831.1"/>
</dbReference>
<dbReference type="Pfam" id="PF12848">
    <property type="entry name" value="ABC_tran_Xtn"/>
    <property type="match status" value="1"/>
</dbReference>
<dbReference type="PROSITE" id="PS50893">
    <property type="entry name" value="ABC_TRANSPORTER_2"/>
    <property type="match status" value="2"/>
</dbReference>
<reference evidence="8 9" key="1">
    <citation type="submission" date="2020-03" db="EMBL/GenBank/DDBJ databases">
        <title>Genomic analysis of Bacteroides faecium CBA7301.</title>
        <authorList>
            <person name="Kim J."/>
            <person name="Roh S.W."/>
        </authorList>
    </citation>
    <scope>NUCLEOTIDE SEQUENCE [LARGE SCALE GENOMIC DNA]</scope>
    <source>
        <strain evidence="8 9">CBA7301</strain>
    </source>
</reference>
<keyword evidence="9" id="KW-1185">Reference proteome</keyword>
<gene>
    <name evidence="8" type="ORF">BacF7301_16510</name>
</gene>
<dbReference type="GO" id="GO:0005524">
    <property type="term" value="F:ATP binding"/>
    <property type="evidence" value="ECO:0007669"/>
    <property type="project" value="UniProtKB-KW"/>
</dbReference>
<evidence type="ECO:0000256" key="3">
    <source>
        <dbReference type="ARBA" id="ARBA00022840"/>
    </source>
</evidence>
<feature type="coiled-coil region" evidence="6">
    <location>
        <begin position="241"/>
        <end position="275"/>
    </location>
</feature>
<keyword evidence="1" id="KW-0677">Repeat</keyword>
<evidence type="ECO:0000256" key="6">
    <source>
        <dbReference type="SAM" id="Coils"/>
    </source>
</evidence>
<name>A0A6H0KR39_9BACE</name>
<dbReference type="EMBL" id="CP050831">
    <property type="protein sequence ID" value="QIU95653.1"/>
    <property type="molecule type" value="Genomic_DNA"/>
</dbReference>
<dbReference type="FunFam" id="3.40.50.300:FF:000011">
    <property type="entry name" value="Putative ABC transporter ATP-binding component"/>
    <property type="match status" value="1"/>
</dbReference>
<dbReference type="KEGG" id="bfc:BacF7301_16510"/>
<dbReference type="FunFam" id="3.40.50.300:FF:000070">
    <property type="entry name" value="Putative ABC transporter ATP-binding component"/>
    <property type="match status" value="1"/>
</dbReference>
<evidence type="ECO:0000256" key="1">
    <source>
        <dbReference type="ARBA" id="ARBA00022737"/>
    </source>
</evidence>
<dbReference type="CDD" id="cd03221">
    <property type="entry name" value="ABCF_EF-3"/>
    <property type="match status" value="2"/>
</dbReference>
<proteinExistence type="inferred from homology"/>
<dbReference type="InterPro" id="IPR032781">
    <property type="entry name" value="ABC_tran_Xtn"/>
</dbReference>
<dbReference type="InterPro" id="IPR003593">
    <property type="entry name" value="AAA+_ATPase"/>
</dbReference>
<sequence>MITVSNVSVQFGKRVLFNDVNLKFTSGNCYGIIGANGAGKSTFLRTIYGDLDPTTGSIALGPGERLSVLSQDHFKWDAFTVMDTVMMGHTVLWDIMKQREVLYAKEDFTDEDGLKVSELEERFAELDGWNAESDAAMLLSGLGIKEDKHYTLMGELSGKEKVRVMLAQALYGNPDNLLLDEPTNDLDMETVTWLEEYLSNFEHTVLVVSHDRHFLDSVCTHTVDIDYGKINMFAGNYSFWYESSQLALRQQQNQKAKAEEKKKELEEFIRRFSANVAKSKQTTSRKKMLEKLNVEEIKPSSRKYPGIIFTPEREPGNQILEVSGLSKKTEEGVVLFNDVNFNVEKGDKIVFLSRNPRAMTAFFEIINGNIKPDAGTFNWGVTITTAYLPLDNTDFFNTDLNLVDWLSQFGEGNEVYMKGFLGRMLFSGEEVLKKVSVLSGGEKMRCMIARMQLRNANCLILDTPTNHLDLESIQAFNNNLKTYKGNILFSSHDHEFIQTVANRIIELTPNGIIDKMMEYDEYITSDHIKELRAKMYGDK</sequence>
<evidence type="ECO:0000256" key="2">
    <source>
        <dbReference type="ARBA" id="ARBA00022741"/>
    </source>
</evidence>
<protein>
    <recommendedName>
        <fullName evidence="5">Probable ATP-binding protein YbiT</fullName>
    </recommendedName>
</protein>
<keyword evidence="6" id="KW-0175">Coiled coil</keyword>
<accession>A0A6H0KR39</accession>
<dbReference type="Gene3D" id="3.40.50.300">
    <property type="entry name" value="P-loop containing nucleotide triphosphate hydrolases"/>
    <property type="match status" value="2"/>
</dbReference>
<keyword evidence="3 8" id="KW-0067">ATP-binding</keyword>
<dbReference type="Proteomes" id="UP000501780">
    <property type="component" value="Chromosome"/>
</dbReference>
<dbReference type="SUPFAM" id="SSF52540">
    <property type="entry name" value="P-loop containing nucleoside triphosphate hydrolases"/>
    <property type="match status" value="2"/>
</dbReference>
<dbReference type="GO" id="GO:0016887">
    <property type="term" value="F:ATP hydrolysis activity"/>
    <property type="evidence" value="ECO:0007669"/>
    <property type="project" value="InterPro"/>
</dbReference>
<dbReference type="InterPro" id="IPR003439">
    <property type="entry name" value="ABC_transporter-like_ATP-bd"/>
</dbReference>
<evidence type="ECO:0000256" key="4">
    <source>
        <dbReference type="ARBA" id="ARBA00061551"/>
    </source>
</evidence>
<evidence type="ECO:0000313" key="9">
    <source>
        <dbReference type="Proteomes" id="UP000501780"/>
    </source>
</evidence>
<dbReference type="SMART" id="SM00382">
    <property type="entry name" value="AAA"/>
    <property type="match status" value="1"/>
</dbReference>
<evidence type="ECO:0000259" key="7">
    <source>
        <dbReference type="PROSITE" id="PS50893"/>
    </source>
</evidence>
<dbReference type="PANTHER" id="PTHR42855:SF2">
    <property type="entry name" value="DRUG RESISTANCE ABC TRANSPORTER,ATP-BINDING PROTEIN"/>
    <property type="match status" value="1"/>
</dbReference>
<evidence type="ECO:0000256" key="5">
    <source>
        <dbReference type="ARBA" id="ARBA00074044"/>
    </source>
</evidence>
<evidence type="ECO:0000313" key="8">
    <source>
        <dbReference type="EMBL" id="QIU95653.1"/>
    </source>
</evidence>
<keyword evidence="2" id="KW-0547">Nucleotide-binding</keyword>
<organism evidence="8 9">
    <name type="scientific">Bacteroides faecium</name>
    <dbReference type="NCBI Taxonomy" id="2715212"/>
    <lineage>
        <taxon>Bacteria</taxon>
        <taxon>Pseudomonadati</taxon>
        <taxon>Bacteroidota</taxon>
        <taxon>Bacteroidia</taxon>
        <taxon>Bacteroidales</taxon>
        <taxon>Bacteroidaceae</taxon>
        <taxon>Bacteroides</taxon>
    </lineage>
</organism>
<comment type="similarity">
    <text evidence="4">Belongs to the ABC transporter superfamily. ABCF family. YbiT subfamily.</text>
</comment>
<feature type="domain" description="ABC transporter" evidence="7">
    <location>
        <begin position="320"/>
        <end position="535"/>
    </location>
</feature>
<dbReference type="AlphaFoldDB" id="A0A6H0KR39"/>
<dbReference type="InterPro" id="IPR051309">
    <property type="entry name" value="ABCF_ATPase"/>
</dbReference>
<dbReference type="Pfam" id="PF00005">
    <property type="entry name" value="ABC_tran"/>
    <property type="match status" value="2"/>
</dbReference>
<dbReference type="PANTHER" id="PTHR42855">
    <property type="entry name" value="ABC TRANSPORTER ATP-BINDING SUBUNIT"/>
    <property type="match status" value="1"/>
</dbReference>
<feature type="domain" description="ABC transporter" evidence="7">
    <location>
        <begin position="2"/>
        <end position="252"/>
    </location>
</feature>
<dbReference type="InterPro" id="IPR027417">
    <property type="entry name" value="P-loop_NTPase"/>
</dbReference>